<keyword evidence="1" id="KW-0285">Flavoprotein</keyword>
<dbReference type="InterPro" id="IPR051799">
    <property type="entry name" value="NADH_flavin_oxidoreductase"/>
</dbReference>
<dbReference type="PANTHER" id="PTHR43656">
    <property type="entry name" value="BINDING OXIDOREDUCTASE, PUTATIVE (AFU_ORTHOLOGUE AFUA_2G08260)-RELATED"/>
    <property type="match status" value="1"/>
</dbReference>
<dbReference type="GO" id="GO:0010181">
    <property type="term" value="F:FMN binding"/>
    <property type="evidence" value="ECO:0007669"/>
    <property type="project" value="InterPro"/>
</dbReference>
<accession>A0A1M7YIM8</accession>
<evidence type="ECO:0000313" key="4">
    <source>
        <dbReference type="EMBL" id="SHO52456.1"/>
    </source>
</evidence>
<dbReference type="OrthoDB" id="9772736at2"/>
<name>A0A1M7YIM8_9FIRM</name>
<dbReference type="EMBL" id="FRFD01000011">
    <property type="protein sequence ID" value="SHO52456.1"/>
    <property type="molecule type" value="Genomic_DNA"/>
</dbReference>
<protein>
    <submittedName>
        <fullName evidence="4">2,4-dienoyl-CoA reductase</fullName>
    </submittedName>
</protein>
<dbReference type="AlphaFoldDB" id="A0A1M7YIM8"/>
<reference evidence="4 5" key="1">
    <citation type="submission" date="2016-12" db="EMBL/GenBank/DDBJ databases">
        <authorList>
            <person name="Song W.-J."/>
            <person name="Kurnit D.M."/>
        </authorList>
    </citation>
    <scope>NUCLEOTIDE SEQUENCE [LARGE SCALE GENOMIC DNA]</scope>
    <source>
        <strain evidence="4 5">DSM 12503</strain>
    </source>
</reference>
<dbReference type="SUPFAM" id="SSF51395">
    <property type="entry name" value="FMN-linked oxidoreductases"/>
    <property type="match status" value="1"/>
</dbReference>
<dbReference type="STRING" id="1121345.SAMN02745217_03663"/>
<evidence type="ECO:0000256" key="2">
    <source>
        <dbReference type="ARBA" id="ARBA00023002"/>
    </source>
</evidence>
<dbReference type="RefSeq" id="WP_073590311.1">
    <property type="nucleotide sequence ID" value="NZ_FRFD01000011.1"/>
</dbReference>
<dbReference type="GO" id="GO:0016491">
    <property type="term" value="F:oxidoreductase activity"/>
    <property type="evidence" value="ECO:0007669"/>
    <property type="project" value="UniProtKB-KW"/>
</dbReference>
<dbReference type="Proteomes" id="UP000184612">
    <property type="component" value="Unassembled WGS sequence"/>
</dbReference>
<evidence type="ECO:0000256" key="1">
    <source>
        <dbReference type="ARBA" id="ARBA00022630"/>
    </source>
</evidence>
<evidence type="ECO:0000313" key="5">
    <source>
        <dbReference type="Proteomes" id="UP000184612"/>
    </source>
</evidence>
<proteinExistence type="predicted"/>
<dbReference type="PANTHER" id="PTHR43656:SF2">
    <property type="entry name" value="BINDING OXIDOREDUCTASE, PUTATIVE (AFU_ORTHOLOGUE AFUA_2G08260)-RELATED"/>
    <property type="match status" value="1"/>
</dbReference>
<dbReference type="InterPro" id="IPR013785">
    <property type="entry name" value="Aldolase_TIM"/>
</dbReference>
<organism evidence="4 5">
    <name type="scientific">Anaerocolumna xylanovorans DSM 12503</name>
    <dbReference type="NCBI Taxonomy" id="1121345"/>
    <lineage>
        <taxon>Bacteria</taxon>
        <taxon>Bacillati</taxon>
        <taxon>Bacillota</taxon>
        <taxon>Clostridia</taxon>
        <taxon>Lachnospirales</taxon>
        <taxon>Lachnospiraceae</taxon>
        <taxon>Anaerocolumna</taxon>
    </lineage>
</organism>
<keyword evidence="2" id="KW-0560">Oxidoreductase</keyword>
<dbReference type="CDD" id="cd02803">
    <property type="entry name" value="OYE_like_FMN_family"/>
    <property type="match status" value="1"/>
</dbReference>
<keyword evidence="5" id="KW-1185">Reference proteome</keyword>
<dbReference type="Gene3D" id="3.20.20.70">
    <property type="entry name" value="Aldolase class I"/>
    <property type="match status" value="1"/>
</dbReference>
<sequence>MKVFSEIKLENMTIKNRIVRSATHSMLGNLDGTISEAELEMFEELAANEVGMIIAGQFFVSKRGIAAPGSNELSEDFHIDGVNRILPGIRPYGTKVIAQINHAGAKSYSEDKISASAIEFEPGKKAREMTIAEIESLKNDFISAAFRAKQAGLDGVQIHCAHDYLLCQFLTPSFNKRTDKYGGSSEGRFLIVEEIICGIKNKCGTGFPVFVKINTSAAEENELYVNDLKKMMPKFKLLGVEAVEFSGSNYKYMKYSDHNYFVEAAMEIKGETDIPVIVVGGIRGFNDMEAALDAGVDMVSMCRPLISEPDLITKLNSGQLKSRCTSCNKCFIAGKKRCILN</sequence>
<dbReference type="InterPro" id="IPR001155">
    <property type="entry name" value="OxRdtase_FMN_N"/>
</dbReference>
<evidence type="ECO:0000259" key="3">
    <source>
        <dbReference type="Pfam" id="PF00724"/>
    </source>
</evidence>
<gene>
    <name evidence="4" type="ORF">SAMN02745217_03663</name>
</gene>
<feature type="domain" description="NADH:flavin oxidoreductase/NADH oxidase N-terminal" evidence="3">
    <location>
        <begin position="2"/>
        <end position="318"/>
    </location>
</feature>
<dbReference type="Pfam" id="PF00724">
    <property type="entry name" value="Oxidored_FMN"/>
    <property type="match status" value="1"/>
</dbReference>